<evidence type="ECO:0000313" key="3">
    <source>
        <dbReference type="EMBL" id="SVP92985.1"/>
    </source>
</evidence>
<dbReference type="EMBL" id="UIVT01000003">
    <property type="protein sequence ID" value="SVP93789.1"/>
    <property type="molecule type" value="Genomic_DNA"/>
</dbReference>
<evidence type="ECO:0000256" key="1">
    <source>
        <dbReference type="SAM" id="Coils"/>
    </source>
</evidence>
<feature type="region of interest" description="Disordered" evidence="2">
    <location>
        <begin position="37"/>
        <end position="59"/>
    </location>
</feature>
<protein>
    <submittedName>
        <fullName evidence="4">Uncharacterized protein</fullName>
    </submittedName>
</protein>
<accession>A0A3B0N7H5</accession>
<gene>
    <name evidence="4" type="ORF">TAT_000278400</name>
    <name evidence="3" type="ORF">TAV_000278500</name>
</gene>
<dbReference type="AlphaFoldDB" id="A0A3B0N7H5"/>
<dbReference type="EMBL" id="UIVS01000003">
    <property type="protein sequence ID" value="SVP92985.1"/>
    <property type="molecule type" value="Genomic_DNA"/>
</dbReference>
<name>A0A3B0N7H5_THEAN</name>
<keyword evidence="1" id="KW-0175">Coiled coil</keyword>
<organism evidence="4">
    <name type="scientific">Theileria annulata</name>
    <dbReference type="NCBI Taxonomy" id="5874"/>
    <lineage>
        <taxon>Eukaryota</taxon>
        <taxon>Sar</taxon>
        <taxon>Alveolata</taxon>
        <taxon>Apicomplexa</taxon>
        <taxon>Aconoidasida</taxon>
        <taxon>Piroplasmida</taxon>
        <taxon>Theileriidae</taxon>
        <taxon>Theileria</taxon>
    </lineage>
</organism>
<sequence length="1208" mass="139289">MGSSLEDLSLENTLNEFIKANSNDNLFLDVENPSCRVVSPNRKDDSPSSNTSGTGTKLRKDISNLLNEVSELSKNLNVSEVSRSLVPDLTQKPNSSISSGRSLNGDYSKSLVEHAQAVIDYQRERIDILENIVSKFNSAMDKVNELHKDELERSETENKNIRLQIHKIVSDYDAIIKKKDSEIREIEDLKAKNFKTGCELVKKDEQIKEMAKKLEILPKEYEKVKTQRDDLLDQVRELKNELNPPYKSWQRALEDAQRDNGTVGSVQLPFTTSEYQGQFGFINQKEWSSSSQQFPHFLCDVRKQETAAMGRCLMQVENDLTSYKRLHDEQRSEINRLNYLLSVKAKTEALDENPYFGSHKQLLYMRNLFVEMVKKSNELTEKLNQKKEEPVEKEDRSVQAALMVKSFGEQREMYDKLLAAVKNKISVESSGTCFYSCKLDYCKLSDAEQMNLDLKFNRMFVEIENSMVLVHQLEEDQIIHTQTISRENLKAVRSDSKKLQVMLRDDHYHVFRPGDLDSYKRFKYGLMYAGFLLDETKLSIFSKIDLTDQNTLENLPKDMVPVLFSKVVSLGNQNPNYTSSPLSYPHNLDQRYYQSNLDFLVNNMFDNVSILSDFTQRLAYYDQSCNVLVFYGPNLANNPKILHPRNTYKFLVKNDLGDSNGLNQLQTPTEEEFIEEYRVPLATFPNGEQVINYFNPQLNNYSLVSVKQNTTPFGSGLHNGYHQNTQALNNSNLPSLPGSNSPTAFDRNLMNMNNPDFEVYFILPLSPKYNEVLTNMMSKIEFLRLKSSFSKVGEHKIEIKEKKKFYKFENGVLEMKMGPSSDGPVRIPCLNSQYEFDDVKSEVTLLSNSNTGGMESFKFSIPDFSMYKEFVSELGKNGLVPLNPGAEVGRGQFCLVTKGFFTIFNKDQSPDPILVFTLENTKVEVDDKGRNIKIVDYESGTCVDMKCLKKGIYPRWIFALKFAGFLKDDEHGSDIEDTTTLNEFLFEIHIFDYDSKGEKAFKFENDKIKLFASPSHGKSHETRSPPQRPLYVWNRENINIELRPKNSRVRIYVNKGKKNQEFFEIQFIPPAYDDFISELKKNNYKIDSPDKLKSTNHQYVVSLKEVIQLRQSMDSPSSMLMIQKKFYDCSVDIEAMKVTFTPTVNHKTPIELPFKKQETFLKFLLALKISTFLPFTKKGTDIPINFFPEITYCFACPEARKLFKNCRQ</sequence>
<evidence type="ECO:0000313" key="4">
    <source>
        <dbReference type="EMBL" id="SVP93789.1"/>
    </source>
</evidence>
<reference evidence="4" key="1">
    <citation type="submission" date="2018-07" db="EMBL/GenBank/DDBJ databases">
        <authorList>
            <person name="Quirk P.G."/>
            <person name="Krulwich T.A."/>
        </authorList>
    </citation>
    <scope>NUCLEOTIDE SEQUENCE</scope>
    <source>
        <strain evidence="4">Anand</strain>
    </source>
</reference>
<proteinExistence type="predicted"/>
<feature type="coiled-coil region" evidence="1">
    <location>
        <begin position="144"/>
        <end position="192"/>
    </location>
</feature>
<evidence type="ECO:0000256" key="2">
    <source>
        <dbReference type="SAM" id="MobiDB-lite"/>
    </source>
</evidence>
<dbReference type="VEuPathDB" id="PiroplasmaDB:TA18810"/>